<dbReference type="OrthoDB" id="8251209at2759"/>
<evidence type="ECO:0000313" key="2">
    <source>
        <dbReference type="EMBL" id="ESP00587.1"/>
    </source>
</evidence>
<protein>
    <recommendedName>
        <fullName evidence="1">Protein Lines N-terminal domain-containing protein</fullName>
    </recommendedName>
</protein>
<feature type="domain" description="Protein Lines N-terminal" evidence="1">
    <location>
        <begin position="24"/>
        <end position="114"/>
    </location>
</feature>
<sequence length="261" mass="29616">MSELVSKIKVLLSKMSTNLSNDDSLTVERLNWLYVVFEEQDDAYIECLLCCLDTHISDRDPLFSPYPLFFQFLETFDFDTSIVMDWLVSPETCFLLYISRLLKVILSEWTLFVKAAHDRYPQNCGHDSIANTLCKNKKGYNYAGKVQDEVATPNQGTQIDLNLVGKGPVSETVAETNSEGSSQDQIASLSQGLSAIMAYSDSDSDEMKIIHPSNQKAVFQNTANWIRVLNHVTIQNQHLSNQKLIYHVTIQNRHLSNQRAI</sequence>
<dbReference type="KEGG" id="lgi:LOTGIDRAFT_157866"/>
<accession>V4B2H2</accession>
<dbReference type="InterPro" id="IPR024875">
    <property type="entry name" value="Protein_Lines"/>
</dbReference>
<organism evidence="2 3">
    <name type="scientific">Lottia gigantea</name>
    <name type="common">Giant owl limpet</name>
    <dbReference type="NCBI Taxonomy" id="225164"/>
    <lineage>
        <taxon>Eukaryota</taxon>
        <taxon>Metazoa</taxon>
        <taxon>Spiralia</taxon>
        <taxon>Lophotrochozoa</taxon>
        <taxon>Mollusca</taxon>
        <taxon>Gastropoda</taxon>
        <taxon>Patellogastropoda</taxon>
        <taxon>Lottioidea</taxon>
        <taxon>Lottiidae</taxon>
        <taxon>Lottia</taxon>
    </lineage>
</organism>
<dbReference type="RefSeq" id="XP_009048706.1">
    <property type="nucleotide sequence ID" value="XM_009050458.1"/>
</dbReference>
<gene>
    <name evidence="2" type="ORF">LOTGIDRAFT_157866</name>
</gene>
<proteinExistence type="predicted"/>
<dbReference type="EMBL" id="KB200701">
    <property type="protein sequence ID" value="ESP00587.1"/>
    <property type="molecule type" value="Genomic_DNA"/>
</dbReference>
<dbReference type="AlphaFoldDB" id="V4B2H2"/>
<reference evidence="2 3" key="1">
    <citation type="journal article" date="2013" name="Nature">
        <title>Insights into bilaterian evolution from three spiralian genomes.</title>
        <authorList>
            <person name="Simakov O."/>
            <person name="Marletaz F."/>
            <person name="Cho S.J."/>
            <person name="Edsinger-Gonzales E."/>
            <person name="Havlak P."/>
            <person name="Hellsten U."/>
            <person name="Kuo D.H."/>
            <person name="Larsson T."/>
            <person name="Lv J."/>
            <person name="Arendt D."/>
            <person name="Savage R."/>
            <person name="Osoegawa K."/>
            <person name="de Jong P."/>
            <person name="Grimwood J."/>
            <person name="Chapman J.A."/>
            <person name="Shapiro H."/>
            <person name="Aerts A."/>
            <person name="Otillar R.P."/>
            <person name="Terry A.Y."/>
            <person name="Boore J.L."/>
            <person name="Grigoriev I.V."/>
            <person name="Lindberg D.R."/>
            <person name="Seaver E.C."/>
            <person name="Weisblat D.A."/>
            <person name="Putnam N.H."/>
            <person name="Rokhsar D.S."/>
        </authorList>
    </citation>
    <scope>NUCLEOTIDE SEQUENCE [LARGE SCALE GENOMIC DNA]</scope>
</reference>
<keyword evidence="3" id="KW-1185">Reference proteome</keyword>
<evidence type="ECO:0000259" key="1">
    <source>
        <dbReference type="Pfam" id="PF14694"/>
    </source>
</evidence>
<dbReference type="GeneID" id="20237530"/>
<dbReference type="PANTHER" id="PTHR16057">
    <property type="entry name" value="WINS1, 2 PROTEIN"/>
    <property type="match status" value="1"/>
</dbReference>
<dbReference type="HOGENOM" id="CLU_1066664_0_0_1"/>
<dbReference type="PANTHER" id="PTHR16057:SF1">
    <property type="entry name" value="PROTEIN LINES HOMOLOG 1"/>
    <property type="match status" value="1"/>
</dbReference>
<dbReference type="Proteomes" id="UP000030746">
    <property type="component" value="Unassembled WGS sequence"/>
</dbReference>
<name>V4B2H2_LOTGI</name>
<evidence type="ECO:0000313" key="3">
    <source>
        <dbReference type="Proteomes" id="UP000030746"/>
    </source>
</evidence>
<dbReference type="InterPro" id="IPR032794">
    <property type="entry name" value="LINES_N"/>
</dbReference>
<dbReference type="Pfam" id="PF14694">
    <property type="entry name" value="LINES_N"/>
    <property type="match status" value="1"/>
</dbReference>
<dbReference type="CTD" id="20237530"/>